<dbReference type="AlphaFoldDB" id="A0AAD0F6Y0"/>
<dbReference type="EMBL" id="CP024176">
    <property type="protein sequence ID" value="ATW70738.1"/>
    <property type="molecule type" value="Genomic_DNA"/>
</dbReference>
<proteinExistence type="predicted"/>
<accession>A0AAD0F6Y0</accession>
<reference evidence="1" key="1">
    <citation type="submission" date="2017-11" db="EMBL/GenBank/DDBJ databases">
        <title>Complete Genome Sequence from Moraxella oslensis YHS isolated from human skin.</title>
        <authorList>
            <person name="Lee K."/>
            <person name="Lim J.Y."/>
            <person name="Hwang I."/>
        </authorList>
    </citation>
    <scope>NUCLEOTIDE SEQUENCE</scope>
    <source>
        <strain evidence="1">YHS</strain>
    </source>
</reference>
<organism evidence="1">
    <name type="scientific">Faucicola osloensis</name>
    <name type="common">Moraxella osloensis</name>
    <dbReference type="NCBI Taxonomy" id="34062"/>
    <lineage>
        <taxon>Bacteria</taxon>
        <taxon>Pseudomonadati</taxon>
        <taxon>Pseudomonadota</taxon>
        <taxon>Gammaproteobacteria</taxon>
        <taxon>Moraxellales</taxon>
        <taxon>Moraxellaceae</taxon>
        <taxon>Faucicola</taxon>
    </lineage>
</organism>
<protein>
    <submittedName>
        <fullName evidence="1">Uncharacterized protein</fullName>
    </submittedName>
</protein>
<name>A0AAD0F6Y0_FAUOS</name>
<sequence>MENSNQLLQQLLGQKNDYVGAEALQLGNELIKEFRIMPTKELAEFLEIELDVNDQKAVRIWTQRQLHRIDPDETDNERYRQLRHLFDKQFPESMLGAYDE</sequence>
<gene>
    <name evidence="1" type="ORF">YHS_11800</name>
</gene>
<evidence type="ECO:0000313" key="1">
    <source>
        <dbReference type="EMBL" id="ATW70738.1"/>
    </source>
</evidence>